<keyword evidence="3 4" id="KW-0687">Ribonucleoprotein</keyword>
<dbReference type="InterPro" id="IPR043141">
    <property type="entry name" value="Ribosomal_uL10-like_sf"/>
</dbReference>
<dbReference type="InterPro" id="IPR040637">
    <property type="entry name" value="Ribosomal_uL10-like_insert"/>
</dbReference>
<comment type="similarity">
    <text evidence="1 4">Belongs to the universal ribosomal protein uL10 family.</text>
</comment>
<evidence type="ECO:0000256" key="4">
    <source>
        <dbReference type="PIRNR" id="PIRNR039087"/>
    </source>
</evidence>
<dbReference type="Gene3D" id="3.30.70.1730">
    <property type="match status" value="1"/>
</dbReference>
<comment type="caution">
    <text evidence="7">The sequence shown here is derived from an EMBL/GenBank/DDBJ whole genome shotgun (WGS) entry which is preliminary data.</text>
</comment>
<dbReference type="PANTHER" id="PTHR45699">
    <property type="entry name" value="60S ACIDIC RIBOSOMAL PROTEIN P0"/>
    <property type="match status" value="1"/>
</dbReference>
<protein>
    <recommendedName>
        <fullName evidence="4">60S acidic ribosomal protein P0</fullName>
    </recommendedName>
</protein>
<dbReference type="GO" id="GO:0070180">
    <property type="term" value="F:large ribosomal subunit rRNA binding"/>
    <property type="evidence" value="ECO:0007669"/>
    <property type="project" value="TreeGrafter"/>
</dbReference>
<dbReference type="Proteomes" id="UP001146793">
    <property type="component" value="Unassembled WGS sequence"/>
</dbReference>
<organism evidence="7 8">
    <name type="scientific">Anaeramoeba flamelloides</name>
    <dbReference type="NCBI Taxonomy" id="1746091"/>
    <lineage>
        <taxon>Eukaryota</taxon>
        <taxon>Metamonada</taxon>
        <taxon>Anaeramoebidae</taxon>
        <taxon>Anaeramoeba</taxon>
    </lineage>
</organism>
<feature type="compositionally biased region" description="Acidic residues" evidence="5">
    <location>
        <begin position="286"/>
        <end position="300"/>
    </location>
</feature>
<evidence type="ECO:0000256" key="1">
    <source>
        <dbReference type="ARBA" id="ARBA00008889"/>
    </source>
</evidence>
<dbReference type="CDD" id="cd05795">
    <property type="entry name" value="Ribosomal_P0_L10e"/>
    <property type="match status" value="1"/>
</dbReference>
<dbReference type="PIRSF" id="PIRSF039087">
    <property type="entry name" value="L10E"/>
    <property type="match status" value="1"/>
</dbReference>
<name>A0AAV7ZKV3_9EUKA</name>
<feature type="region of interest" description="Disordered" evidence="5">
    <location>
        <begin position="272"/>
        <end position="320"/>
    </location>
</feature>
<reference evidence="7" key="1">
    <citation type="submission" date="2022-08" db="EMBL/GenBank/DDBJ databases">
        <title>Novel sulphate-reducing endosymbionts in the free-living metamonad Anaeramoeba.</title>
        <authorList>
            <person name="Jerlstrom-Hultqvist J."/>
            <person name="Cepicka I."/>
            <person name="Gallot-Lavallee L."/>
            <person name="Salas-Leiva D."/>
            <person name="Curtis B.A."/>
            <person name="Zahonova K."/>
            <person name="Pipaliya S."/>
            <person name="Dacks J."/>
            <person name="Roger A.J."/>
        </authorList>
    </citation>
    <scope>NUCLEOTIDE SEQUENCE</scope>
    <source>
        <strain evidence="7">Busselton2</strain>
    </source>
</reference>
<dbReference type="GO" id="GO:0000027">
    <property type="term" value="P:ribosomal large subunit assembly"/>
    <property type="evidence" value="ECO:0007669"/>
    <property type="project" value="TreeGrafter"/>
</dbReference>
<evidence type="ECO:0000313" key="7">
    <source>
        <dbReference type="EMBL" id="KAJ3441446.1"/>
    </source>
</evidence>
<gene>
    <name evidence="7" type="ORF">M0812_13458</name>
</gene>
<proteinExistence type="inferred from homology"/>
<accession>A0AAV7ZKV3</accession>
<dbReference type="SUPFAM" id="SSF160369">
    <property type="entry name" value="Ribosomal protein L10-like"/>
    <property type="match status" value="1"/>
</dbReference>
<comment type="function">
    <text evidence="4">Ribosomal protein P0 is the functional equivalent of E.coli protein L10.</text>
</comment>
<dbReference type="FunFam" id="3.90.105.20:FF:000001">
    <property type="entry name" value="60S acidic ribosomal protein P0"/>
    <property type="match status" value="1"/>
</dbReference>
<dbReference type="GO" id="GO:0022625">
    <property type="term" value="C:cytosolic large ribosomal subunit"/>
    <property type="evidence" value="ECO:0007669"/>
    <property type="project" value="TreeGrafter"/>
</dbReference>
<dbReference type="InterPro" id="IPR043164">
    <property type="entry name" value="Ribosomal_uL10-like_insert_sf"/>
</dbReference>
<dbReference type="InterPro" id="IPR050323">
    <property type="entry name" value="Ribosomal_protein_uL10"/>
</dbReference>
<feature type="compositionally biased region" description="Basic and acidic residues" evidence="5">
    <location>
        <begin position="272"/>
        <end position="285"/>
    </location>
</feature>
<dbReference type="PANTHER" id="PTHR45699:SF3">
    <property type="entry name" value="LARGE RIBOSOMAL SUBUNIT PROTEIN UL10"/>
    <property type="match status" value="1"/>
</dbReference>
<evidence type="ECO:0000259" key="6">
    <source>
        <dbReference type="Pfam" id="PF17777"/>
    </source>
</evidence>
<dbReference type="GO" id="GO:0003735">
    <property type="term" value="F:structural constituent of ribosome"/>
    <property type="evidence" value="ECO:0007669"/>
    <property type="project" value="TreeGrafter"/>
</dbReference>
<dbReference type="InterPro" id="IPR030670">
    <property type="entry name" value="uL10_eukaryotes"/>
</dbReference>
<dbReference type="GO" id="GO:0002181">
    <property type="term" value="P:cytoplasmic translation"/>
    <property type="evidence" value="ECO:0007669"/>
    <property type="project" value="TreeGrafter"/>
</dbReference>
<dbReference type="Gene3D" id="3.90.105.20">
    <property type="match status" value="1"/>
</dbReference>
<evidence type="ECO:0000256" key="2">
    <source>
        <dbReference type="ARBA" id="ARBA00022980"/>
    </source>
</evidence>
<dbReference type="Pfam" id="PF17777">
    <property type="entry name" value="RL10P_insert"/>
    <property type="match status" value="1"/>
</dbReference>
<evidence type="ECO:0000256" key="3">
    <source>
        <dbReference type="ARBA" id="ARBA00023274"/>
    </source>
</evidence>
<evidence type="ECO:0000313" key="8">
    <source>
        <dbReference type="Proteomes" id="UP001146793"/>
    </source>
</evidence>
<dbReference type="Pfam" id="PF00466">
    <property type="entry name" value="Ribosomal_L10"/>
    <property type="match status" value="1"/>
</dbReference>
<keyword evidence="2 4" id="KW-0689">Ribosomal protein</keyword>
<evidence type="ECO:0000256" key="5">
    <source>
        <dbReference type="SAM" id="MobiDB-lite"/>
    </source>
</evidence>
<dbReference type="AlphaFoldDB" id="A0AAV7ZKV3"/>
<dbReference type="EMBL" id="JANTQA010000029">
    <property type="protein sequence ID" value="KAJ3441446.1"/>
    <property type="molecule type" value="Genomic_DNA"/>
</dbReference>
<feature type="domain" description="Large ribosomal subunit protein uL10-like insertion" evidence="6">
    <location>
        <begin position="112"/>
        <end position="181"/>
    </location>
</feature>
<dbReference type="InterPro" id="IPR001790">
    <property type="entry name" value="Ribosomal_uL10"/>
</dbReference>
<sequence length="320" mass="35934">MGAEKKGSKHKKVYIDKVMKLLDTYQKVLIVSSNNVSSNQIQIIRKALLKKAVVLMGKNSLIRRACKMYAEKNPKVNNLIPLIKQNIGLVFTNEDPRAIRDIIIENKINAPAKAGTIAPNDVIVPKGDTGLEPTQTTFLQALDIQTRIAKRQIEILYDVKLVSEGEKVGSSEATLLSKLGIKPFVYGMKLIRVYDNGSVYDPEVLDITDEMLKKNVLEELGNISGISLELGFPTQVSLPYSFMNNFRNILAISIETGYEIKEAESIRELLENPEALKELMEKQNEEEKDEKEDEKEEEPEPESKSESDDDMFGGGLFDQI</sequence>